<sequence>MNSAGITTFRLFASKLGSKTTAPLRFASSATFETHDYKLHHLTEPPSKKATVTSEEVKDYYKKMQTIRRLETEAGALYKEKRIRGFCHLYTGEEACAVGLHAAMDPNDAVITSYRCHGLAYLLRNNVTEILSEMTGRIAGNVYGKGGSMHMYAKHFFGGNGIVGAQVPLGAGAAFAFKYRNQKNVCFALYGDGAANQGQISEAFNMAELWQIPVIFVCENNGYGMGMKATRSSASTEYYKRGDFVPGIWVDGMDILSVREGFKYARDFCNSGKGPIVVELNTYRYVGHSTIEKRHGYRTEEEIQDVRSHRDCIVKFREQCVQSKIVSAEEFKEIDKNVHDEVTKAVKIAREDDELPMEGLYTDLYKNTPPQVVRGATPFESVKQPFVTTSELVEKQLKRKPVIF</sequence>
<protein>
    <submittedName>
        <fullName evidence="2">Dehydrogenase E1 component domain-containing protein</fullName>
    </submittedName>
</protein>
<name>A0AC35F414_9BILA</name>
<evidence type="ECO:0000313" key="2">
    <source>
        <dbReference type="WBParaSite" id="PS1159_v2.g13615.t1"/>
    </source>
</evidence>
<dbReference type="Proteomes" id="UP000887580">
    <property type="component" value="Unplaced"/>
</dbReference>
<proteinExistence type="predicted"/>
<reference evidence="2" key="1">
    <citation type="submission" date="2022-11" db="UniProtKB">
        <authorList>
            <consortium name="WormBaseParasite"/>
        </authorList>
    </citation>
    <scope>IDENTIFICATION</scope>
</reference>
<evidence type="ECO:0000313" key="1">
    <source>
        <dbReference type="Proteomes" id="UP000887580"/>
    </source>
</evidence>
<dbReference type="WBParaSite" id="PS1159_v2.g13615.t1">
    <property type="protein sequence ID" value="PS1159_v2.g13615.t1"/>
    <property type="gene ID" value="PS1159_v2.g13615"/>
</dbReference>
<organism evidence="1 2">
    <name type="scientific">Panagrolaimus sp. PS1159</name>
    <dbReference type="NCBI Taxonomy" id="55785"/>
    <lineage>
        <taxon>Eukaryota</taxon>
        <taxon>Metazoa</taxon>
        <taxon>Ecdysozoa</taxon>
        <taxon>Nematoda</taxon>
        <taxon>Chromadorea</taxon>
        <taxon>Rhabditida</taxon>
        <taxon>Tylenchina</taxon>
        <taxon>Panagrolaimomorpha</taxon>
        <taxon>Panagrolaimoidea</taxon>
        <taxon>Panagrolaimidae</taxon>
        <taxon>Panagrolaimus</taxon>
    </lineage>
</organism>
<accession>A0AC35F414</accession>